<keyword evidence="6" id="KW-0067">ATP-binding</keyword>
<dbReference type="FunFam" id="3.40.50.620:FF:000192">
    <property type="entry name" value="Valine--tRNA ligase"/>
    <property type="match status" value="1"/>
</dbReference>
<dbReference type="EMBL" id="BIFR01000001">
    <property type="protein sequence ID" value="GCE13002.1"/>
    <property type="molecule type" value="Genomic_DNA"/>
</dbReference>
<evidence type="ECO:0000259" key="12">
    <source>
        <dbReference type="Pfam" id="PF08264"/>
    </source>
</evidence>
<dbReference type="InterPro" id="IPR022874">
    <property type="entry name" value="Valine-tRNA_ligase_type_2"/>
</dbReference>
<dbReference type="Proteomes" id="UP000287352">
    <property type="component" value="Unassembled WGS sequence"/>
</dbReference>
<keyword evidence="3" id="KW-0963">Cytoplasm</keyword>
<comment type="subcellular location">
    <subcellularLocation>
        <location evidence="1">Cytoplasm</location>
    </subcellularLocation>
</comment>
<evidence type="ECO:0000259" key="11">
    <source>
        <dbReference type="Pfam" id="PF00133"/>
    </source>
</evidence>
<dbReference type="PANTHER" id="PTHR11946">
    <property type="entry name" value="VALYL-TRNA SYNTHETASES"/>
    <property type="match status" value="1"/>
</dbReference>
<keyword evidence="7" id="KW-0648">Protein biosynthesis</keyword>
<dbReference type="Pfam" id="PF00133">
    <property type="entry name" value="tRNA-synt_1"/>
    <property type="match status" value="1"/>
</dbReference>
<evidence type="ECO:0000256" key="10">
    <source>
        <dbReference type="NCBIfam" id="TIGR00422"/>
    </source>
</evidence>
<dbReference type="OrthoDB" id="9810365at2"/>
<evidence type="ECO:0000256" key="6">
    <source>
        <dbReference type="ARBA" id="ARBA00022840"/>
    </source>
</evidence>
<keyword evidence="4 13" id="KW-0436">Ligase</keyword>
<dbReference type="GO" id="GO:0004832">
    <property type="term" value="F:valine-tRNA ligase activity"/>
    <property type="evidence" value="ECO:0007669"/>
    <property type="project" value="UniProtKB-UniRule"/>
</dbReference>
<dbReference type="Gene3D" id="3.40.50.620">
    <property type="entry name" value="HUPs"/>
    <property type="match status" value="2"/>
</dbReference>
<proteinExistence type="inferred from homology"/>
<evidence type="ECO:0000256" key="8">
    <source>
        <dbReference type="ARBA" id="ARBA00023146"/>
    </source>
</evidence>
<dbReference type="SUPFAM" id="SSF50677">
    <property type="entry name" value="ValRS/IleRS/LeuRS editing domain"/>
    <property type="match status" value="1"/>
</dbReference>
<dbReference type="InterPro" id="IPR002300">
    <property type="entry name" value="aa-tRNA-synth_Ia"/>
</dbReference>
<protein>
    <recommendedName>
        <fullName evidence="2 10">Valine--tRNA ligase</fullName>
        <ecNumber evidence="2 10">6.1.1.9</ecNumber>
    </recommendedName>
</protein>
<dbReference type="InterPro" id="IPR013155">
    <property type="entry name" value="M/V/L/I-tRNA-synth_anticd-bd"/>
</dbReference>
<evidence type="ECO:0000256" key="9">
    <source>
        <dbReference type="ARBA" id="ARBA00047552"/>
    </source>
</evidence>
<dbReference type="InterPro" id="IPR009080">
    <property type="entry name" value="tRNAsynth_Ia_anticodon-bd"/>
</dbReference>
<feature type="domain" description="Aminoacyl-tRNA synthetase class Ia" evidence="11">
    <location>
        <begin position="19"/>
        <end position="572"/>
    </location>
</feature>
<dbReference type="GO" id="GO:0005524">
    <property type="term" value="F:ATP binding"/>
    <property type="evidence" value="ECO:0007669"/>
    <property type="project" value="UniProtKB-KW"/>
</dbReference>
<dbReference type="NCBIfam" id="NF009687">
    <property type="entry name" value="PRK13208.1"/>
    <property type="match status" value="1"/>
</dbReference>
<dbReference type="InterPro" id="IPR009008">
    <property type="entry name" value="Val/Leu/Ile-tRNA-synth_edit"/>
</dbReference>
<organism evidence="13 14">
    <name type="scientific">Tengunoibacter tsumagoiensis</name>
    <dbReference type="NCBI Taxonomy" id="2014871"/>
    <lineage>
        <taxon>Bacteria</taxon>
        <taxon>Bacillati</taxon>
        <taxon>Chloroflexota</taxon>
        <taxon>Ktedonobacteria</taxon>
        <taxon>Ktedonobacterales</taxon>
        <taxon>Dictyobacteraceae</taxon>
        <taxon>Tengunoibacter</taxon>
    </lineage>
</organism>
<dbReference type="Pfam" id="PF08264">
    <property type="entry name" value="Anticodon_1"/>
    <property type="match status" value="1"/>
</dbReference>
<comment type="catalytic activity">
    <reaction evidence="9">
        <text>tRNA(Val) + L-valine + ATP = L-valyl-tRNA(Val) + AMP + diphosphate</text>
        <dbReference type="Rhea" id="RHEA:10704"/>
        <dbReference type="Rhea" id="RHEA-COMP:9672"/>
        <dbReference type="Rhea" id="RHEA-COMP:9708"/>
        <dbReference type="ChEBI" id="CHEBI:30616"/>
        <dbReference type="ChEBI" id="CHEBI:33019"/>
        <dbReference type="ChEBI" id="CHEBI:57762"/>
        <dbReference type="ChEBI" id="CHEBI:78442"/>
        <dbReference type="ChEBI" id="CHEBI:78537"/>
        <dbReference type="ChEBI" id="CHEBI:456215"/>
        <dbReference type="EC" id="6.1.1.9"/>
    </reaction>
</comment>
<dbReference type="InterPro" id="IPR014729">
    <property type="entry name" value="Rossmann-like_a/b/a_fold"/>
</dbReference>
<evidence type="ECO:0000256" key="1">
    <source>
        <dbReference type="ARBA" id="ARBA00004496"/>
    </source>
</evidence>
<accession>A0A402A1R7</accession>
<evidence type="ECO:0000256" key="5">
    <source>
        <dbReference type="ARBA" id="ARBA00022741"/>
    </source>
</evidence>
<evidence type="ECO:0000256" key="2">
    <source>
        <dbReference type="ARBA" id="ARBA00013169"/>
    </source>
</evidence>
<dbReference type="GO" id="GO:0006438">
    <property type="term" value="P:valyl-tRNA aminoacylation"/>
    <property type="evidence" value="ECO:0007669"/>
    <property type="project" value="UniProtKB-UniRule"/>
</dbReference>
<dbReference type="SUPFAM" id="SSF52374">
    <property type="entry name" value="Nucleotidylyl transferase"/>
    <property type="match status" value="1"/>
</dbReference>
<dbReference type="HAMAP" id="MF_02005">
    <property type="entry name" value="Val_tRNA_synth_type2"/>
    <property type="match status" value="1"/>
</dbReference>
<evidence type="ECO:0000313" key="14">
    <source>
        <dbReference type="Proteomes" id="UP000287352"/>
    </source>
</evidence>
<evidence type="ECO:0000256" key="3">
    <source>
        <dbReference type="ARBA" id="ARBA00022490"/>
    </source>
</evidence>
<comment type="caution">
    <text evidence="13">The sequence shown here is derived from an EMBL/GenBank/DDBJ whole genome shotgun (WGS) entry which is preliminary data.</text>
</comment>
<dbReference type="InterPro" id="IPR033705">
    <property type="entry name" value="Anticodon_Ia_Val"/>
</dbReference>
<dbReference type="PANTHER" id="PTHR11946:SF93">
    <property type="entry name" value="VALINE--TRNA LIGASE, CHLOROPLASTIC_MITOCHONDRIAL 2"/>
    <property type="match status" value="1"/>
</dbReference>
<feature type="domain" description="Methionyl/Valyl/Leucyl/Isoleucyl-tRNA synthetase anticodon-binding" evidence="12">
    <location>
        <begin position="616"/>
        <end position="763"/>
    </location>
</feature>
<gene>
    <name evidence="13" type="primary">valS_2</name>
    <name evidence="13" type="ORF">KTT_28610</name>
</gene>
<keyword evidence="14" id="KW-1185">Reference proteome</keyword>
<dbReference type="Gene3D" id="1.10.730.10">
    <property type="entry name" value="Isoleucyl-tRNA Synthetase, Domain 1"/>
    <property type="match status" value="1"/>
</dbReference>
<evidence type="ECO:0000313" key="13">
    <source>
        <dbReference type="EMBL" id="GCE13002.1"/>
    </source>
</evidence>
<dbReference type="AlphaFoldDB" id="A0A402A1R7"/>
<dbReference type="NCBIfam" id="TIGR00422">
    <property type="entry name" value="valS"/>
    <property type="match status" value="1"/>
</dbReference>
<dbReference type="GO" id="GO:0005829">
    <property type="term" value="C:cytosol"/>
    <property type="evidence" value="ECO:0007669"/>
    <property type="project" value="TreeGrafter"/>
</dbReference>
<dbReference type="SUPFAM" id="SSF47323">
    <property type="entry name" value="Anticodon-binding domain of a subclass of class I aminoacyl-tRNA synthetases"/>
    <property type="match status" value="1"/>
</dbReference>
<name>A0A402A1R7_9CHLR</name>
<evidence type="ECO:0000256" key="7">
    <source>
        <dbReference type="ARBA" id="ARBA00022917"/>
    </source>
</evidence>
<keyword evidence="5" id="KW-0547">Nucleotide-binding</keyword>
<keyword evidence="8" id="KW-0030">Aminoacyl-tRNA synthetase</keyword>
<dbReference type="PRINTS" id="PR00986">
    <property type="entry name" value="TRNASYNTHVAL"/>
</dbReference>
<reference evidence="14" key="1">
    <citation type="submission" date="2018-12" db="EMBL/GenBank/DDBJ databases">
        <title>Tengunoibacter tsumagoiensis gen. nov., sp. nov., Dictyobacter kobayashii sp. nov., D. alpinus sp. nov., and D. joshuensis sp. nov. and description of Dictyobacteraceae fam. nov. within the order Ktedonobacterales isolated from Tengu-no-mugimeshi.</title>
        <authorList>
            <person name="Wang C.M."/>
            <person name="Zheng Y."/>
            <person name="Sakai Y."/>
            <person name="Toyoda A."/>
            <person name="Minakuchi Y."/>
            <person name="Abe K."/>
            <person name="Yokota A."/>
            <person name="Yabe S."/>
        </authorList>
    </citation>
    <scope>NUCLEOTIDE SEQUENCE [LARGE SCALE GENOMIC DNA]</scope>
    <source>
        <strain evidence="14">Uno3</strain>
    </source>
</reference>
<sequence>MDMSLSKRYDPSITEPALCDLWQREGTYHFKREDEQPEQREIYAIDTPPLTASGNLHLGHAYSYSHTDFMARFWRMNGYNVFYPMGYEDNGLPTERLVEKRMGITALQVGRTAFIEKCLEVSDEVEKDYQTIWQRLGLSVDWRYSYRSIDEWSRKTSQWSFIDLYKKDLAYRREAPTIWCPTCHTAIAQAELNDLERESEFVTIVFTLESGSALPIATTRPELLSACVALFVHPEDTRYTHLIGSQVTVPLLGFKVPLLADPKADPAKGTGAVMCCTFGDVTDVEWWYTHKLPLKIIIGRDGRMTEAAGEFAGLSTKAARQRMVAQLEEHGLLLKRESVTQSVRVHERCDTPVEYLVAWQWFIRVLDFKQQLLEAGEQIEWQPEHMHTRYREWVENLGWDWCISRQRYFGVPFPLWYCRQCGEVLLADEELLPIDPTTQQPTHSCQCGCTDFAPEEDVMDTWATSSMSPQIAGRWFADPALYARVSPFALRPQGHEIIRTWAFDTIVKSFHHFNTLPWKTVALSGWGLAGAGGEKISKSRGGGPMAPLKMIERYSADAVRYWAASTGFGKDTLISEEKIKNGAKLVTKLWNVARFSERFLEGYQPVTDGIELTPTDRWLLARLVSVIRRATNLLQNYEYATAKGEIESFFWHDLADNYLEMCKERIYGEASPLREGARYTLYSALLTTLKLFAPFLPYVTEEIYHGLFAGHEGHPSIHLTCWPEANPDWASEQAEAAGEILIEVATAVRRYKSEASISLGAELSWLFLSTPDEQLATMLEAARLDIMSVTRARGLSIGTGLALHGATEIARKEGVITIGLEK</sequence>
<dbReference type="InterPro" id="IPR002303">
    <property type="entry name" value="Valyl-tRNA_ligase"/>
</dbReference>
<dbReference type="CDD" id="cd07962">
    <property type="entry name" value="Anticodon_Ia_Val"/>
    <property type="match status" value="1"/>
</dbReference>
<evidence type="ECO:0000256" key="4">
    <source>
        <dbReference type="ARBA" id="ARBA00022598"/>
    </source>
</evidence>
<dbReference type="EC" id="6.1.1.9" evidence="2 10"/>
<dbReference type="GO" id="GO:0002161">
    <property type="term" value="F:aminoacyl-tRNA deacylase activity"/>
    <property type="evidence" value="ECO:0007669"/>
    <property type="project" value="InterPro"/>
</dbReference>